<feature type="region of interest" description="Disordered" evidence="1">
    <location>
        <begin position="63"/>
        <end position="105"/>
    </location>
</feature>
<dbReference type="EMBL" id="JACHND010000001">
    <property type="protein sequence ID" value="MBB4702907.1"/>
    <property type="molecule type" value="Genomic_DNA"/>
</dbReference>
<reference evidence="2 3" key="1">
    <citation type="submission" date="2020-08" db="EMBL/GenBank/DDBJ databases">
        <title>Sequencing the genomes of 1000 actinobacteria strains.</title>
        <authorList>
            <person name="Klenk H.-P."/>
        </authorList>
    </citation>
    <scope>NUCLEOTIDE SEQUENCE [LARGE SCALE GENOMIC DNA]</scope>
    <source>
        <strain evidence="2 3">DSM 45784</strain>
    </source>
</reference>
<accession>A0A7W7GB01</accession>
<sequence>MDVTDAGGENFPRMFNDPLAESGRGLRIVRSTAQQWGICDARTERTIWFEVPYKRLPQRTLACPRQRPSPDAGFSYGSAMRETVQRARRTLRESVTQDRAQRRPQ</sequence>
<name>A0A7W7GB01_9ACTN</name>
<dbReference type="AlphaFoldDB" id="A0A7W7GB01"/>
<dbReference type="Gene3D" id="3.30.565.10">
    <property type="entry name" value="Histidine kinase-like ATPase, C-terminal domain"/>
    <property type="match status" value="1"/>
</dbReference>
<proteinExistence type="predicted"/>
<evidence type="ECO:0000256" key="1">
    <source>
        <dbReference type="SAM" id="MobiDB-lite"/>
    </source>
</evidence>
<feature type="compositionally biased region" description="Basic and acidic residues" evidence="1">
    <location>
        <begin position="90"/>
        <end position="105"/>
    </location>
</feature>
<protein>
    <recommendedName>
        <fullName evidence="4">ATP-binding protein</fullName>
    </recommendedName>
</protein>
<keyword evidence="3" id="KW-1185">Reference proteome</keyword>
<evidence type="ECO:0008006" key="4">
    <source>
        <dbReference type="Google" id="ProtNLM"/>
    </source>
</evidence>
<organism evidence="2 3">
    <name type="scientific">Sphaerisporangium siamense</name>
    <dbReference type="NCBI Taxonomy" id="795645"/>
    <lineage>
        <taxon>Bacteria</taxon>
        <taxon>Bacillati</taxon>
        <taxon>Actinomycetota</taxon>
        <taxon>Actinomycetes</taxon>
        <taxon>Streptosporangiales</taxon>
        <taxon>Streptosporangiaceae</taxon>
        <taxon>Sphaerisporangium</taxon>
    </lineage>
</organism>
<dbReference type="Proteomes" id="UP000542210">
    <property type="component" value="Unassembled WGS sequence"/>
</dbReference>
<gene>
    <name evidence="2" type="ORF">BJ982_004451</name>
</gene>
<evidence type="ECO:0000313" key="3">
    <source>
        <dbReference type="Proteomes" id="UP000542210"/>
    </source>
</evidence>
<comment type="caution">
    <text evidence="2">The sequence shown here is derived from an EMBL/GenBank/DDBJ whole genome shotgun (WGS) entry which is preliminary data.</text>
</comment>
<dbReference type="InterPro" id="IPR036890">
    <property type="entry name" value="HATPase_C_sf"/>
</dbReference>
<evidence type="ECO:0000313" key="2">
    <source>
        <dbReference type="EMBL" id="MBB4702907.1"/>
    </source>
</evidence>